<dbReference type="EMBL" id="CAMXCT020006518">
    <property type="protein sequence ID" value="CAL1168549.1"/>
    <property type="molecule type" value="Genomic_DNA"/>
</dbReference>
<dbReference type="Proteomes" id="UP001152797">
    <property type="component" value="Unassembled WGS sequence"/>
</dbReference>
<sequence length="906" mass="102503">MPSSSPWHVLVIGNGNYDEAIGALPGAIEDAEKFAKEVPQRLGDDQPIVLLNGSADEHYRRIDDWLQAESSKKMMFCAGHGMRCQGIFYIKTTKNEDIPVQEYVRRKVDHLGKRDVVVACFFGTCQVHTESSGNLQNPHFPGLSAKHHFTGLNNLFAFSFNSEPGKYVVDYSNVYARVLIDMLSCGGYRSLQEVLETLPDLVSNESSFTERPWKEDNLGNSSASFGEDTEDSSDLSEPSALCALSPQSLSGDSGVQIIPSSQTKPAPDQLMTLTGDMTILHRADSVIGECMWKLDRVDFKGCNSHARDATLQRAAQYSVELCKAMHDLRFLVLPGTTDSQIYPTLPKRLTLLQKYVQGLDLVLRNGQLKWHGWHSFSAEIHRVFDDQSAAAVYENLITYASTLYHCQLRRIVVEQAGLDHEILLEIEQCLRVAAEGFVAQSREILPGPISKHQVFVALHSWVVAQRWLGKHSECQAILVDWFGPLLALATEEIQEVWKGRRSEAQKYQLLQQLQKRSIDHPTCYEDVASFLYKATRWYEELSQEALFLDFTLHMELNEWLTWQPQGWQLCTAVRGCLHNSGNSHLRALVKSCLPLCTAWGRILQKQQHQKSVICQKISVSLESGTELALRKYAQEVGRVMLAPPGAPKDDATAATAATLRSYAQLHRRPIRPVVHPVVRSPREVSPRLQGQLGRLKQQLHVLRSEAKMLRKNLTDNELASAECARLWTANRHRVCELMKEEEEEDAEDQFESSDSQIGTYQIGDTNQEEPSDHAKARVEEEMMQVRQETLELAMEVQRAADLQWLRSLELKRLKMWMKLQQAKRNAKMAKLADKDLQRDQSVFALQLRQSEECCAALQLQQTQLREELTAAKAELPGSSPIPSQMFTALQSELRAEEQMSDVRLMP</sequence>
<reference evidence="5 6" key="2">
    <citation type="submission" date="2024-05" db="EMBL/GenBank/DDBJ databases">
        <authorList>
            <person name="Chen Y."/>
            <person name="Shah S."/>
            <person name="Dougan E. K."/>
            <person name="Thang M."/>
            <person name="Chan C."/>
        </authorList>
    </citation>
    <scope>NUCLEOTIDE SEQUENCE [LARGE SCALE GENOMIC DNA]</scope>
</reference>
<evidence type="ECO:0000256" key="1">
    <source>
        <dbReference type="SAM" id="Coils"/>
    </source>
</evidence>
<accession>A0A9P1DRP5</accession>
<dbReference type="EMBL" id="CAMXCT010006518">
    <property type="protein sequence ID" value="CAI4015174.1"/>
    <property type="molecule type" value="Genomic_DNA"/>
</dbReference>
<feature type="domain" description="Peptidase C14 caspase" evidence="3">
    <location>
        <begin position="9"/>
        <end position="216"/>
    </location>
</feature>
<feature type="coiled-coil region" evidence="1">
    <location>
        <begin position="819"/>
        <end position="874"/>
    </location>
</feature>
<proteinExistence type="predicted"/>
<evidence type="ECO:0000313" key="5">
    <source>
        <dbReference type="EMBL" id="CAL4802486.1"/>
    </source>
</evidence>
<dbReference type="EMBL" id="CAMXCT030006518">
    <property type="protein sequence ID" value="CAL4802486.1"/>
    <property type="molecule type" value="Genomic_DNA"/>
</dbReference>
<dbReference type="InterPro" id="IPR011600">
    <property type="entry name" value="Pept_C14_caspase"/>
</dbReference>
<evidence type="ECO:0000313" key="6">
    <source>
        <dbReference type="Proteomes" id="UP001152797"/>
    </source>
</evidence>
<dbReference type="GO" id="GO:0004197">
    <property type="term" value="F:cysteine-type endopeptidase activity"/>
    <property type="evidence" value="ECO:0007669"/>
    <property type="project" value="InterPro"/>
</dbReference>
<evidence type="ECO:0000313" key="4">
    <source>
        <dbReference type="EMBL" id="CAI4015174.1"/>
    </source>
</evidence>
<name>A0A9P1DRP5_9DINO</name>
<reference evidence="4" key="1">
    <citation type="submission" date="2022-10" db="EMBL/GenBank/DDBJ databases">
        <authorList>
            <person name="Chen Y."/>
            <person name="Dougan E. K."/>
            <person name="Chan C."/>
            <person name="Rhodes N."/>
            <person name="Thang M."/>
        </authorList>
    </citation>
    <scope>NUCLEOTIDE SEQUENCE</scope>
</reference>
<gene>
    <name evidence="4" type="ORF">C1SCF055_LOCUS40020</name>
</gene>
<evidence type="ECO:0000256" key="2">
    <source>
        <dbReference type="SAM" id="MobiDB-lite"/>
    </source>
</evidence>
<comment type="caution">
    <text evidence="4">The sequence shown here is derived from an EMBL/GenBank/DDBJ whole genome shotgun (WGS) entry which is preliminary data.</text>
</comment>
<evidence type="ECO:0000259" key="3">
    <source>
        <dbReference type="Pfam" id="PF00656"/>
    </source>
</evidence>
<protein>
    <recommendedName>
        <fullName evidence="3">Peptidase C14 caspase domain-containing protein</fullName>
    </recommendedName>
</protein>
<feature type="region of interest" description="Disordered" evidence="2">
    <location>
        <begin position="209"/>
        <end position="238"/>
    </location>
</feature>
<dbReference type="GO" id="GO:0006508">
    <property type="term" value="P:proteolysis"/>
    <property type="evidence" value="ECO:0007669"/>
    <property type="project" value="InterPro"/>
</dbReference>
<dbReference type="Pfam" id="PF00656">
    <property type="entry name" value="Peptidase_C14"/>
    <property type="match status" value="1"/>
</dbReference>
<keyword evidence="1" id="KW-0175">Coiled coil</keyword>
<organism evidence="4">
    <name type="scientific">Cladocopium goreaui</name>
    <dbReference type="NCBI Taxonomy" id="2562237"/>
    <lineage>
        <taxon>Eukaryota</taxon>
        <taxon>Sar</taxon>
        <taxon>Alveolata</taxon>
        <taxon>Dinophyceae</taxon>
        <taxon>Suessiales</taxon>
        <taxon>Symbiodiniaceae</taxon>
        <taxon>Cladocopium</taxon>
    </lineage>
</organism>
<dbReference type="AlphaFoldDB" id="A0A9P1DRP5"/>
<keyword evidence="6" id="KW-1185">Reference proteome</keyword>